<gene>
    <name evidence="2" type="ORF">A3C90_00605</name>
</gene>
<evidence type="ECO:0000259" key="1">
    <source>
        <dbReference type="Pfam" id="PF22053"/>
    </source>
</evidence>
<protein>
    <recommendedName>
        <fullName evidence="1">DUF6938 domain-containing protein</fullName>
    </recommendedName>
</protein>
<sequence>MTHRTKKEKGPPGKRAYIVTVDMGYGHQRAAYPLNDIAACPFDCAHEDGYIISANTYPGIPRSDKRKWESSRKLYETISRMKKIPIIGDWFFGAMNYFQRIEPFYPKRDLSAPIVQVRQIYRLIRAGWGKHLIDSLNENPLPLITSFFTIAFFAEEHGYNGDIYCICTDTDVSRAWAPLEPKKTRIKYLVPNKRVRERLKLYGIHPDQIFVTGFPLPKENIGGKTLHVLKQSLGCRISNLDPHDKYQTKYAHTLEYYLGERYCYLPAGHPLTITFSVGGAGAQKDIGVTILESLHDFIDKGTLRLNLVAGVRNDVYTYYDSMVRELHLEHRHGGTINILYAENKMEYFRQFNQMLLTTDILWTKPSELSFYSGLGIPIIMAPTVGSQEEFNKAWLHAVGAGFEQEDPRYAHEWLFDWLEAGWFAEAAMKGFIDAPRNGVYHIEEVVLRGKRSEIEDVHLL</sequence>
<dbReference type="Proteomes" id="UP000177457">
    <property type="component" value="Unassembled WGS sequence"/>
</dbReference>
<evidence type="ECO:0000313" key="2">
    <source>
        <dbReference type="EMBL" id="OGH70405.1"/>
    </source>
</evidence>
<accession>A0A1F6MFI1</accession>
<feature type="domain" description="DUF6938" evidence="1">
    <location>
        <begin position="329"/>
        <end position="419"/>
    </location>
</feature>
<evidence type="ECO:0000313" key="3">
    <source>
        <dbReference type="Proteomes" id="UP000177457"/>
    </source>
</evidence>
<dbReference type="EMBL" id="MFQE01000047">
    <property type="protein sequence ID" value="OGH70405.1"/>
    <property type="molecule type" value="Genomic_DNA"/>
</dbReference>
<reference evidence="2 3" key="1">
    <citation type="journal article" date="2016" name="Nat. Commun.">
        <title>Thousands of microbial genomes shed light on interconnected biogeochemical processes in an aquifer system.</title>
        <authorList>
            <person name="Anantharaman K."/>
            <person name="Brown C.T."/>
            <person name="Hug L.A."/>
            <person name="Sharon I."/>
            <person name="Castelle C.J."/>
            <person name="Probst A.J."/>
            <person name="Thomas B.C."/>
            <person name="Singh A."/>
            <person name="Wilkins M.J."/>
            <person name="Karaoz U."/>
            <person name="Brodie E.L."/>
            <person name="Williams K.H."/>
            <person name="Hubbard S.S."/>
            <person name="Banfield J.F."/>
        </authorList>
    </citation>
    <scope>NUCLEOTIDE SEQUENCE [LARGE SCALE GENOMIC DNA]</scope>
</reference>
<comment type="caution">
    <text evidence="2">The sequence shown here is derived from an EMBL/GenBank/DDBJ whole genome shotgun (WGS) entry which is preliminary data.</text>
</comment>
<name>A0A1F6MFI1_9BACT</name>
<dbReference type="STRING" id="1798683.A3C90_00605"/>
<organism evidence="2 3">
    <name type="scientific">Candidatus Magasanikbacteria bacterium RIFCSPHIGHO2_02_FULL_51_14</name>
    <dbReference type="NCBI Taxonomy" id="1798683"/>
    <lineage>
        <taxon>Bacteria</taxon>
        <taxon>Candidatus Magasanikiibacteriota</taxon>
    </lineage>
</organism>
<dbReference type="AlphaFoldDB" id="A0A1F6MFI1"/>
<dbReference type="Pfam" id="PF22053">
    <property type="entry name" value="DUF6938"/>
    <property type="match status" value="1"/>
</dbReference>
<dbReference type="InterPro" id="IPR054218">
    <property type="entry name" value="DUF6938"/>
</dbReference>
<proteinExistence type="predicted"/>